<dbReference type="GeneID" id="92049539"/>
<reference evidence="2 3" key="1">
    <citation type="submission" date="2023-01" db="EMBL/GenBank/DDBJ databases">
        <title>Analysis of 21 Apiospora genomes using comparative genomics revels a genus with tremendous synthesis potential of carbohydrate active enzymes and secondary metabolites.</title>
        <authorList>
            <person name="Sorensen T."/>
        </authorList>
    </citation>
    <scope>NUCLEOTIDE SEQUENCE [LARGE SCALE GENOMIC DNA]</scope>
    <source>
        <strain evidence="2 3">CBS 114990</strain>
    </source>
</reference>
<accession>A0ABR1V605</accession>
<feature type="region of interest" description="Disordered" evidence="1">
    <location>
        <begin position="84"/>
        <end position="104"/>
    </location>
</feature>
<proteinExistence type="predicted"/>
<dbReference type="EMBL" id="JAQQWN010000009">
    <property type="protein sequence ID" value="KAK8065418.1"/>
    <property type="molecule type" value="Genomic_DNA"/>
</dbReference>
<dbReference type="RefSeq" id="XP_066662171.1">
    <property type="nucleotide sequence ID" value="XM_066816479.1"/>
</dbReference>
<sequence length="104" mass="11336">MSAFSLNSLQQLSAFTKGASDLSCPATDKQTTEGIDHPLLCVSKRTFRANNIPQNTPCSSPWDLSISGADIEKLKFWDDKWRVSATDPSQSGNVPCKPCNSSTR</sequence>
<keyword evidence="3" id="KW-1185">Reference proteome</keyword>
<evidence type="ECO:0000313" key="3">
    <source>
        <dbReference type="Proteomes" id="UP001433268"/>
    </source>
</evidence>
<feature type="compositionally biased region" description="Polar residues" evidence="1">
    <location>
        <begin position="86"/>
        <end position="104"/>
    </location>
</feature>
<name>A0ABR1V605_9PEZI</name>
<evidence type="ECO:0000256" key="1">
    <source>
        <dbReference type="SAM" id="MobiDB-lite"/>
    </source>
</evidence>
<gene>
    <name evidence="2" type="ORF">PG997_012165</name>
</gene>
<evidence type="ECO:0000313" key="2">
    <source>
        <dbReference type="EMBL" id="KAK8065418.1"/>
    </source>
</evidence>
<protein>
    <submittedName>
        <fullName evidence="2">Uncharacterized protein</fullName>
    </submittedName>
</protein>
<comment type="caution">
    <text evidence="2">The sequence shown here is derived from an EMBL/GenBank/DDBJ whole genome shotgun (WGS) entry which is preliminary data.</text>
</comment>
<dbReference type="Proteomes" id="UP001433268">
    <property type="component" value="Unassembled WGS sequence"/>
</dbReference>
<organism evidence="2 3">
    <name type="scientific">Apiospora hydei</name>
    <dbReference type="NCBI Taxonomy" id="1337664"/>
    <lineage>
        <taxon>Eukaryota</taxon>
        <taxon>Fungi</taxon>
        <taxon>Dikarya</taxon>
        <taxon>Ascomycota</taxon>
        <taxon>Pezizomycotina</taxon>
        <taxon>Sordariomycetes</taxon>
        <taxon>Xylariomycetidae</taxon>
        <taxon>Amphisphaeriales</taxon>
        <taxon>Apiosporaceae</taxon>
        <taxon>Apiospora</taxon>
    </lineage>
</organism>